<dbReference type="CDD" id="cd09928">
    <property type="entry name" value="SH2_Cterm_SPT6_like"/>
    <property type="match status" value="1"/>
</dbReference>
<dbReference type="InterPro" id="IPR035018">
    <property type="entry name" value="Spt6_SH2_C"/>
</dbReference>
<organism evidence="14 15">
    <name type="scientific">Tetrapisispora phaffii (strain ATCC 24235 / CBS 4417 / NBRC 1672 / NRRL Y-8282 / UCD 70-5)</name>
    <name type="common">Yeast</name>
    <name type="synonym">Fabospora phaffii</name>
    <dbReference type="NCBI Taxonomy" id="1071381"/>
    <lineage>
        <taxon>Eukaryota</taxon>
        <taxon>Fungi</taxon>
        <taxon>Dikarya</taxon>
        <taxon>Ascomycota</taxon>
        <taxon>Saccharomycotina</taxon>
        <taxon>Saccharomycetes</taxon>
        <taxon>Saccharomycetales</taxon>
        <taxon>Saccharomycetaceae</taxon>
        <taxon>Tetrapisispora</taxon>
    </lineage>
</organism>
<dbReference type="Pfam" id="PF14635">
    <property type="entry name" value="HHH_7"/>
    <property type="match status" value="1"/>
</dbReference>
<dbReference type="GO" id="GO:0140673">
    <property type="term" value="P:transcription elongation-coupled chromatin remodeling"/>
    <property type="evidence" value="ECO:0007669"/>
    <property type="project" value="EnsemblFungi"/>
</dbReference>
<comment type="similarity">
    <text evidence="3 10">Belongs to the SPT6 family.</text>
</comment>
<dbReference type="InterPro" id="IPR035019">
    <property type="entry name" value="Spt6_SH2_N"/>
</dbReference>
<dbReference type="GO" id="GO:0003677">
    <property type="term" value="F:DNA binding"/>
    <property type="evidence" value="ECO:0007669"/>
    <property type="project" value="InterPro"/>
</dbReference>
<accession>G8BT73</accession>
<gene>
    <name evidence="14" type="primary">TPHA0D04110</name>
    <name evidence="14" type="ordered locus">TPHA_0D04110</name>
</gene>
<comment type="function">
    <text evidence="10">Plays a role in maintenance of chromatin structure during RNA polymerase II transcription elongation thereby repressing transcription initiation from cryptic promoters. Mediates the reassembly of nucleosomes onto the promoters of at least a selected set of genes during repression; the nucleosome reassembly is essential for transcriptional repression.</text>
</comment>
<reference evidence="14 15" key="1">
    <citation type="journal article" date="2011" name="Proc. Natl. Acad. Sci. U.S.A.">
        <title>Evolutionary erosion of yeast sex chromosomes by mating-type switching accidents.</title>
        <authorList>
            <person name="Gordon J.L."/>
            <person name="Armisen D."/>
            <person name="Proux-Wera E."/>
            <person name="Oheigeartaigh S.S."/>
            <person name="Byrne K.P."/>
            <person name="Wolfe K.H."/>
        </authorList>
    </citation>
    <scope>NUCLEOTIDE SEQUENCE [LARGE SCALE GENOMIC DNA]</scope>
    <source>
        <strain evidence="15">ATCC 24235 / CBS 4417 / NBRC 1672 / NRRL Y-8282 / UCD 70-5</strain>
    </source>
</reference>
<proteinExistence type="inferred from homology"/>
<dbReference type="FunFam" id="3.30.505.10:FF:000056">
    <property type="entry name" value="Transcription elongation factor Spt6"/>
    <property type="match status" value="1"/>
</dbReference>
<dbReference type="InterPro" id="IPR028083">
    <property type="entry name" value="Spt6_acidic_N_dom"/>
</dbReference>
<dbReference type="Gene3D" id="1.10.150.850">
    <property type="entry name" value="Spt6, helix-hairpin-helix domain"/>
    <property type="match status" value="1"/>
</dbReference>
<keyword evidence="7 10" id="KW-0804">Transcription</keyword>
<dbReference type="eggNOG" id="KOG1856">
    <property type="taxonomic scope" value="Eukaryota"/>
</dbReference>
<evidence type="ECO:0000256" key="7">
    <source>
        <dbReference type="ARBA" id="ARBA00023163"/>
    </source>
</evidence>
<evidence type="ECO:0000256" key="12">
    <source>
        <dbReference type="SAM" id="MobiDB-lite"/>
    </source>
</evidence>
<feature type="compositionally biased region" description="Basic and acidic residues" evidence="12">
    <location>
        <begin position="1"/>
        <end position="26"/>
    </location>
</feature>
<dbReference type="GO" id="GO:0000791">
    <property type="term" value="C:euchromatin"/>
    <property type="evidence" value="ECO:0007669"/>
    <property type="project" value="EnsemblFungi"/>
</dbReference>
<dbReference type="FunFam" id="1.10.10.650:FF:000007">
    <property type="entry name" value="Transcription elongation factor Spt6"/>
    <property type="match status" value="1"/>
</dbReference>
<dbReference type="InterPro" id="IPR023319">
    <property type="entry name" value="Tex-like_HTH_dom_sf"/>
</dbReference>
<comment type="subcellular location">
    <subcellularLocation>
        <location evidence="2">Chromosome</location>
    </subcellularLocation>
    <subcellularLocation>
        <location evidence="1 10">Nucleus</location>
    </subcellularLocation>
</comment>
<dbReference type="InterPro" id="IPR028231">
    <property type="entry name" value="Spt6_YqgF"/>
</dbReference>
<dbReference type="SMART" id="SM00252">
    <property type="entry name" value="SH2"/>
    <property type="match status" value="1"/>
</dbReference>
<dbReference type="PANTHER" id="PTHR10145">
    <property type="entry name" value="TRANSCRIPTION ELONGATION FACTOR SPT6"/>
    <property type="match status" value="1"/>
</dbReference>
<dbReference type="InterPro" id="IPR028088">
    <property type="entry name" value="Spt6_HTH_DNA-bd_dom"/>
</dbReference>
<dbReference type="GO" id="GO:0033554">
    <property type="term" value="P:cellular response to stress"/>
    <property type="evidence" value="ECO:0007669"/>
    <property type="project" value="EnsemblFungi"/>
</dbReference>
<dbReference type="InterPro" id="IPR036860">
    <property type="entry name" value="SH2_dom_sf"/>
</dbReference>
<dbReference type="GO" id="GO:0008023">
    <property type="term" value="C:transcription elongation factor complex"/>
    <property type="evidence" value="ECO:0007669"/>
    <property type="project" value="TreeGrafter"/>
</dbReference>
<keyword evidence="5" id="KW-0158">Chromosome</keyword>
<feature type="compositionally biased region" description="Acidic residues" evidence="12">
    <location>
        <begin position="67"/>
        <end position="81"/>
    </location>
</feature>
<dbReference type="FunFam" id="3.30.505.10:FF:000065">
    <property type="entry name" value="Transcription elongation factor SPT6"/>
    <property type="match status" value="1"/>
</dbReference>
<dbReference type="GeneID" id="11531083"/>
<keyword evidence="8 10" id="KW-0539">Nucleus</keyword>
<evidence type="ECO:0000256" key="6">
    <source>
        <dbReference type="ARBA" id="ARBA00022999"/>
    </source>
</evidence>
<dbReference type="InterPro" id="IPR006641">
    <property type="entry name" value="YqgF/RNaseH-like_dom"/>
</dbReference>
<dbReference type="Gene3D" id="1.10.10.650">
    <property type="entry name" value="RuvA domain 2-like"/>
    <property type="match status" value="1"/>
</dbReference>
<dbReference type="GO" id="GO:0016973">
    <property type="term" value="P:poly(A)+ mRNA export from nucleus"/>
    <property type="evidence" value="ECO:0007669"/>
    <property type="project" value="EnsemblFungi"/>
</dbReference>
<feature type="compositionally biased region" description="Acidic residues" evidence="12">
    <location>
        <begin position="213"/>
        <end position="229"/>
    </location>
</feature>
<dbReference type="GO" id="GO:0001073">
    <property type="term" value="F:transcription antitermination factor activity, DNA binding"/>
    <property type="evidence" value="ECO:0007669"/>
    <property type="project" value="EnsemblFungi"/>
</dbReference>
<evidence type="ECO:0000256" key="9">
    <source>
        <dbReference type="ARBA" id="ARBA00093389"/>
    </source>
</evidence>
<feature type="compositionally biased region" description="Acidic residues" evidence="12">
    <location>
        <begin position="27"/>
        <end position="57"/>
    </location>
</feature>
<dbReference type="EMBL" id="HE612859">
    <property type="protein sequence ID" value="CCE63044.1"/>
    <property type="molecule type" value="Genomic_DNA"/>
</dbReference>
<evidence type="ECO:0000256" key="2">
    <source>
        <dbReference type="ARBA" id="ARBA00004286"/>
    </source>
</evidence>
<dbReference type="GO" id="GO:0031440">
    <property type="term" value="P:regulation of mRNA 3'-end processing"/>
    <property type="evidence" value="ECO:0007669"/>
    <property type="project" value="EnsemblFungi"/>
</dbReference>
<dbReference type="InterPro" id="IPR000980">
    <property type="entry name" value="SH2"/>
</dbReference>
<feature type="compositionally biased region" description="Acidic residues" evidence="12">
    <location>
        <begin position="99"/>
        <end position="112"/>
    </location>
</feature>
<dbReference type="SUPFAM" id="SSF53098">
    <property type="entry name" value="Ribonuclease H-like"/>
    <property type="match status" value="1"/>
</dbReference>
<feature type="compositionally biased region" description="Basic residues" evidence="12">
    <location>
        <begin position="86"/>
        <end position="96"/>
    </location>
</feature>
<dbReference type="GO" id="GO:0005721">
    <property type="term" value="C:pericentric heterochromatin"/>
    <property type="evidence" value="ECO:0007669"/>
    <property type="project" value="EnsemblFungi"/>
</dbReference>
<dbReference type="Gene3D" id="1.10.10.2740">
    <property type="entry name" value="Spt6, Death-like domain"/>
    <property type="match status" value="1"/>
</dbReference>
<dbReference type="Pfam" id="PF22706">
    <property type="entry name" value="Tex_central_region"/>
    <property type="match status" value="1"/>
</dbReference>
<dbReference type="InterPro" id="IPR042066">
    <property type="entry name" value="Spt6_death-like"/>
</dbReference>
<evidence type="ECO:0000256" key="4">
    <source>
        <dbReference type="ARBA" id="ARBA00020248"/>
    </source>
</evidence>
<keyword evidence="6 11" id="KW-0727">SH2 domain</keyword>
<dbReference type="GO" id="GO:0032968">
    <property type="term" value="P:positive regulation of transcription elongation by RNA polymerase II"/>
    <property type="evidence" value="ECO:0007669"/>
    <property type="project" value="EnsemblFungi"/>
</dbReference>
<dbReference type="SUPFAM" id="SSF55550">
    <property type="entry name" value="SH2 domain"/>
    <property type="match status" value="1"/>
</dbReference>
<comment type="function">
    <text evidence="9">Histone H3-H4 chaperone that plays a role in maintenance of chromatin structure during RNA polymerase II transcription elongation thereby repressing transcription initiation from cryptic promoters. Mediates the reassembly of nucleosomes onto the promoters of at least a selected set of genes during repression; the nucleosome reassembly is essential for transcriptional repression. Essential for viability.</text>
</comment>
<dbReference type="OrthoDB" id="995477at2759"/>
<evidence type="ECO:0000256" key="3">
    <source>
        <dbReference type="ARBA" id="ARBA00009253"/>
    </source>
</evidence>
<dbReference type="InterPro" id="IPR049540">
    <property type="entry name" value="Spt6-like_S1"/>
</dbReference>
<dbReference type="SUPFAM" id="SSF47781">
    <property type="entry name" value="RuvA domain 2-like"/>
    <property type="match status" value="1"/>
</dbReference>
<evidence type="ECO:0000313" key="15">
    <source>
        <dbReference type="Proteomes" id="UP000005666"/>
    </source>
</evidence>
<dbReference type="HOGENOM" id="CLU_001680_0_1_1"/>
<dbReference type="Pfam" id="PF14633">
    <property type="entry name" value="SH2_2"/>
    <property type="match status" value="1"/>
</dbReference>
<evidence type="ECO:0000256" key="5">
    <source>
        <dbReference type="ARBA" id="ARBA00022454"/>
    </source>
</evidence>
<feature type="domain" description="SH2" evidence="13">
    <location>
        <begin position="1275"/>
        <end position="1372"/>
    </location>
</feature>
<dbReference type="OMA" id="GYFYLCF"/>
<name>G8BT73_TETPH</name>
<evidence type="ECO:0000313" key="14">
    <source>
        <dbReference type="EMBL" id="CCE63044.1"/>
    </source>
</evidence>
<dbReference type="Pfam" id="PF14632">
    <property type="entry name" value="SPT6_acidic"/>
    <property type="match status" value="1"/>
</dbReference>
<dbReference type="Proteomes" id="UP000005666">
    <property type="component" value="Chromosome 4"/>
</dbReference>
<keyword evidence="15" id="KW-1185">Reference proteome</keyword>
<sequence length="1468" mass="170285">MSNEDLSLRGHENTAVTKDNEELIARDDEDNAPSDEEEGDDVFDSSEDDADLDEDEDEARKIKEGFIVDEGEEDDGDDDELGAASGKKRRKGRRRREREEEEDRLSEDDLDLLMENAGVKRTTESATSGGLKRLKRAGGNEETSEQEEAKVSSVTAESNKLEDFFSDDEEEEEFNDSTARHHEEDEYDDEYGARESNHRQNTSDMTNKAGMLDELDDFIEEDEFSDEDEETRKQRIEERKLLREQRMKQPVHVTGLSSDKIDEMYDIFGDGHDYDWALEIENEELEGNLDTEAVIEGNEDGESGIGPSKKKVSLQDIYDLQDLKKNLLTEEDMKIRHTDIPERFQELRAGLVEYGNLSAEDKELEKNWISDKIAIEKNFPATYDLTEFKDAIGNAIRFISEDNLEVPFIFAYRRNNISSTDRNGFVLTEDDLWEIVDLNIEFNSIIHKRDYVKKFYEELQIQDSVVDEYFSNQSTASTAELNSLQDIYNYLEYKYAKEINDLLTKNTQKSGKKHLKNSNYEKFKASPLYAITKDIGITAEQIGENISSQHQINIPKDHETLKPMEVIDNIITEHSSDLQVFVTNSKLSVDTVQKYTSMEISRNPKIREKVRNDFYKYYLVDVVLTFKGRREIQRGSIYEDIKYAINRTPVHFRKDPDLFLRMLEAESLNLLTVKLHMSSHVQYADHLFQIALDTNNTSELGIEWNNFRKTAFNQALDTIFADISAEIKDDLSKSCKKLVARSVRHKFMSKLDQAPFVPNMENAKIPRILTITCGEGRFGSDAIIATYINRKGEFVRDFKITDNPFDRSNPQKFENTFADIINNCQINAIGINGPNSKTQKFFKKLQDVIRQKKLLDNNDKEIPIIYVEDEVAVRYQSSERAAQEFANKPPLVKYCVALARYMHSPLLEYANLSMEELTSLSIHPNQSLLPRGLFVKAIETAFVDIVNLVGVEINKTTDNNYYANALRYISGFGQRKAIDFLDSLQRLNEPLLARQQLITHNILHKTIFMNAAGFLYISWNEKRQRYEDLEHDQLDSTRIHPEDYHLATKVAADALEYEPDAIAEKEDQGTMSEFIEILREDPDKKMKLESLNLEAYAKELENKTGQRKLNNLNTIVLELLNGFEELRNDFHPLQGDEIFQTLTGETEKTFFKGSIIPVRVEFFRHNDIICITNSQVECVATAQQHSGAQYRRPANELYELGKTYPAKVVFIDYENITAEISLLEQDVKHKYVPFNYSKDPTIWDLKQELEDAEYEKKITMEEARAKRTHRVINHPYYFPFNGHQAEEYLRSKDRGDFVIRQSSRGDDHLAITWKLDKDLFQHIDIQELEKENPLALGRILVVEGQRYYDLDQIIVEYLQNKIRLLNEITSNEKFKTGNKKDVIKFIEDYSKVNPNRSVYYFSLNYEKPGWFYLMFKINSQSKLYTWNVRLTHTGYFLVNYNYPNVIQLCNGFKTLLKSNSSRSNGSGY</sequence>
<dbReference type="CDD" id="cd09918">
    <property type="entry name" value="SH2_Nterm_SPT6_like"/>
    <property type="match status" value="1"/>
</dbReference>
<dbReference type="Pfam" id="PF21710">
    <property type="entry name" value="Spt6_S1"/>
    <property type="match status" value="1"/>
</dbReference>
<dbReference type="GO" id="GO:0006334">
    <property type="term" value="P:nucleosome assembly"/>
    <property type="evidence" value="ECO:0007669"/>
    <property type="project" value="EnsemblFungi"/>
</dbReference>
<dbReference type="InterPro" id="IPR032706">
    <property type="entry name" value="Spt6_HHH"/>
</dbReference>
<dbReference type="STRING" id="1071381.G8BT73"/>
<dbReference type="FunFam" id="1.10.10.2740:FF:000002">
    <property type="entry name" value="Transcription elongation factor Spt6"/>
    <property type="match status" value="1"/>
</dbReference>
<dbReference type="Pfam" id="PF14641">
    <property type="entry name" value="HTH_44"/>
    <property type="match status" value="1"/>
</dbReference>
<evidence type="ECO:0000256" key="8">
    <source>
        <dbReference type="ARBA" id="ARBA00023242"/>
    </source>
</evidence>
<dbReference type="Pfam" id="PF14639">
    <property type="entry name" value="YqgF"/>
    <property type="match status" value="1"/>
</dbReference>
<dbReference type="InterPro" id="IPR012337">
    <property type="entry name" value="RNaseH-like_sf"/>
</dbReference>
<feature type="compositionally biased region" description="Acidic residues" evidence="12">
    <location>
        <begin position="164"/>
        <end position="175"/>
    </location>
</feature>
<dbReference type="PROSITE" id="PS50001">
    <property type="entry name" value="SH2"/>
    <property type="match status" value="1"/>
</dbReference>
<dbReference type="InterPro" id="IPR037027">
    <property type="entry name" value="YqgF/RNaseH-like_dom_sf"/>
</dbReference>
<evidence type="ECO:0000256" key="1">
    <source>
        <dbReference type="ARBA" id="ARBA00004123"/>
    </source>
</evidence>
<protein>
    <recommendedName>
        <fullName evidence="4 10">Transcription elongation factor Spt6</fullName>
    </recommendedName>
</protein>
<dbReference type="GO" id="GO:0000122">
    <property type="term" value="P:negative regulation of transcription by RNA polymerase II"/>
    <property type="evidence" value="ECO:0007669"/>
    <property type="project" value="EnsemblFungi"/>
</dbReference>
<dbReference type="SMART" id="SM00732">
    <property type="entry name" value="YqgFc"/>
    <property type="match status" value="1"/>
</dbReference>
<dbReference type="InterPro" id="IPR035420">
    <property type="entry name" value="Spt6_SH2"/>
</dbReference>
<evidence type="ECO:0000256" key="11">
    <source>
        <dbReference type="PROSITE-ProRule" id="PRU00191"/>
    </source>
</evidence>
<dbReference type="Gene3D" id="3.30.420.140">
    <property type="entry name" value="YqgF/RNase H-like domain"/>
    <property type="match status" value="1"/>
</dbReference>
<dbReference type="InterPro" id="IPR023323">
    <property type="entry name" value="Tex-like_dom_sf"/>
</dbReference>
<dbReference type="Gene3D" id="1.10.3500.10">
    <property type="entry name" value="Tex N-terminal region-like"/>
    <property type="match status" value="2"/>
</dbReference>
<dbReference type="PANTHER" id="PTHR10145:SF6">
    <property type="entry name" value="TRANSCRIPTION ELONGATION FACTOR SPT6"/>
    <property type="match status" value="1"/>
</dbReference>
<dbReference type="GO" id="GO:0000082">
    <property type="term" value="P:G1/S transition of mitotic cell cycle"/>
    <property type="evidence" value="ECO:0007669"/>
    <property type="project" value="EnsemblFungi"/>
</dbReference>
<dbReference type="InterPro" id="IPR055179">
    <property type="entry name" value="Tex-like_central_region"/>
</dbReference>
<evidence type="ECO:0000259" key="13">
    <source>
        <dbReference type="PROSITE" id="PS50001"/>
    </source>
</evidence>
<dbReference type="SUPFAM" id="SSF158832">
    <property type="entry name" value="Tex N-terminal region-like"/>
    <property type="match status" value="1"/>
</dbReference>
<dbReference type="GO" id="GO:0031491">
    <property type="term" value="F:nucleosome binding"/>
    <property type="evidence" value="ECO:0007669"/>
    <property type="project" value="EnsemblFungi"/>
</dbReference>
<dbReference type="KEGG" id="tpf:TPHA_0D04110"/>
<dbReference type="PIRSF" id="PIRSF036947">
    <property type="entry name" value="Spt6"/>
    <property type="match status" value="1"/>
</dbReference>
<evidence type="ECO:0000256" key="10">
    <source>
        <dbReference type="PIRNR" id="PIRNR036947"/>
    </source>
</evidence>
<feature type="region of interest" description="Disordered" evidence="12">
    <location>
        <begin position="1"/>
        <end position="232"/>
    </location>
</feature>
<dbReference type="Gene3D" id="3.30.505.10">
    <property type="entry name" value="SH2 domain"/>
    <property type="match status" value="2"/>
</dbReference>
<dbReference type="RefSeq" id="XP_003685478.1">
    <property type="nucleotide sequence ID" value="XM_003685430.1"/>
</dbReference>
<dbReference type="GO" id="GO:0042393">
    <property type="term" value="F:histone binding"/>
    <property type="evidence" value="ECO:0007669"/>
    <property type="project" value="EnsemblFungi"/>
</dbReference>
<dbReference type="InterPro" id="IPR017072">
    <property type="entry name" value="TF_Spt6"/>
</dbReference>
<dbReference type="InterPro" id="IPR010994">
    <property type="entry name" value="RuvA_2-like"/>
</dbReference>